<reference evidence="9" key="1">
    <citation type="journal article" date="2019" name="Int. J. Syst. Evol. Microbiol.">
        <title>The Global Catalogue of Microorganisms (GCM) 10K type strain sequencing project: providing services to taxonomists for standard genome sequencing and annotation.</title>
        <authorList>
            <consortium name="The Broad Institute Genomics Platform"/>
            <consortium name="The Broad Institute Genome Sequencing Center for Infectious Disease"/>
            <person name="Wu L."/>
            <person name="Ma J."/>
        </authorList>
    </citation>
    <scope>NUCLEOTIDE SEQUENCE [LARGE SCALE GENOMIC DNA]</scope>
    <source>
        <strain evidence="9">KCTC 42182</strain>
    </source>
</reference>
<evidence type="ECO:0000256" key="6">
    <source>
        <dbReference type="ARBA" id="ARBA00031424"/>
    </source>
</evidence>
<comment type="catalytic activity">
    <reaction evidence="1">
        <text>dTDP-4-dehydro-6-deoxy-alpha-D-glucose = dTDP-4-dehydro-beta-L-rhamnose</text>
        <dbReference type="Rhea" id="RHEA:16969"/>
        <dbReference type="ChEBI" id="CHEBI:57649"/>
        <dbReference type="ChEBI" id="CHEBI:62830"/>
        <dbReference type="EC" id="5.1.3.13"/>
    </reaction>
</comment>
<evidence type="ECO:0000256" key="2">
    <source>
        <dbReference type="ARBA" id="ARBA00001997"/>
    </source>
</evidence>
<dbReference type="PANTHER" id="PTHR21047:SF2">
    <property type="entry name" value="THYMIDINE DIPHOSPHO-4-KETO-RHAMNOSE 3,5-EPIMERASE"/>
    <property type="match status" value="1"/>
</dbReference>
<keyword evidence="9" id="KW-1185">Reference proteome</keyword>
<dbReference type="SUPFAM" id="SSF51182">
    <property type="entry name" value="RmlC-like cupins"/>
    <property type="match status" value="1"/>
</dbReference>
<evidence type="ECO:0000256" key="7">
    <source>
        <dbReference type="ARBA" id="ARBA00033311"/>
    </source>
</evidence>
<name>A0ABV7VBD9_9PROT</name>
<evidence type="ECO:0000256" key="3">
    <source>
        <dbReference type="ARBA" id="ARBA00012098"/>
    </source>
</evidence>
<dbReference type="PANTHER" id="PTHR21047">
    <property type="entry name" value="DTDP-6-DEOXY-D-GLUCOSE-3,5 EPIMERASE"/>
    <property type="match status" value="1"/>
</dbReference>
<proteinExistence type="predicted"/>
<accession>A0ABV7VBD9</accession>
<dbReference type="InterPro" id="IPR011051">
    <property type="entry name" value="RmlC_Cupin_sf"/>
</dbReference>
<dbReference type="Proteomes" id="UP001595711">
    <property type="component" value="Unassembled WGS sequence"/>
</dbReference>
<evidence type="ECO:0000313" key="8">
    <source>
        <dbReference type="EMBL" id="MFC3674789.1"/>
    </source>
</evidence>
<sequence>MLPDKLFDATPHVLPGLLLLRPATVMDSFGWVSVVYDEGLLGNLGIHDRFHRDIIVYADRRGTVQGLHYQLAPQQQARLLRVLRGSAFVAAVDVRRGSPTFGRSATITISYMDGAQFYAMPGFALGWCSLEPATELLVKTSAEDRPDLQRGINWRDPALKLDWPVRAADALIGVEDVGLPMLADQTDLPD</sequence>
<dbReference type="Pfam" id="PF00908">
    <property type="entry name" value="dTDP_sugar_isom"/>
    <property type="match status" value="1"/>
</dbReference>
<comment type="caution">
    <text evidence="8">The sequence shown here is derived from an EMBL/GenBank/DDBJ whole genome shotgun (WGS) entry which is preliminary data.</text>
</comment>
<dbReference type="Gene3D" id="2.60.120.10">
    <property type="entry name" value="Jelly Rolls"/>
    <property type="match status" value="1"/>
</dbReference>
<evidence type="ECO:0000256" key="5">
    <source>
        <dbReference type="ARBA" id="ARBA00029758"/>
    </source>
</evidence>
<dbReference type="RefSeq" id="WP_379722245.1">
    <property type="nucleotide sequence ID" value="NZ_JBHRYJ010000001.1"/>
</dbReference>
<gene>
    <name evidence="8" type="ORF">ACFOOQ_04485</name>
</gene>
<evidence type="ECO:0000313" key="9">
    <source>
        <dbReference type="Proteomes" id="UP001595711"/>
    </source>
</evidence>
<dbReference type="InterPro" id="IPR014710">
    <property type="entry name" value="RmlC-like_jellyroll"/>
</dbReference>
<comment type="function">
    <text evidence="2">Catalyzes the epimerization of the C3' and C5'positions of dTDP-6-deoxy-D-xylo-4-hexulose, forming dTDP-6-deoxy-L-lyxo-4-hexulose.</text>
</comment>
<dbReference type="InterPro" id="IPR000888">
    <property type="entry name" value="RmlC-like"/>
</dbReference>
<protein>
    <recommendedName>
        <fullName evidence="4">dTDP-4-dehydrorhamnose 3,5-epimerase</fullName>
        <ecNumber evidence="3">5.1.3.13</ecNumber>
    </recommendedName>
    <alternativeName>
        <fullName evidence="6">Thymidine diphospho-4-keto-rhamnose 3,5-epimerase</fullName>
    </alternativeName>
    <alternativeName>
        <fullName evidence="5">dTDP-4-keto-6-deoxyglucose 3,5-epimerase</fullName>
    </alternativeName>
    <alternativeName>
        <fullName evidence="7">dTDP-6-deoxy-D-xylo-4-hexulose 3,5-epimerase</fullName>
    </alternativeName>
</protein>
<evidence type="ECO:0000256" key="1">
    <source>
        <dbReference type="ARBA" id="ARBA00001298"/>
    </source>
</evidence>
<organism evidence="8 9">
    <name type="scientific">Ferrovibrio xuzhouensis</name>
    <dbReference type="NCBI Taxonomy" id="1576914"/>
    <lineage>
        <taxon>Bacteria</taxon>
        <taxon>Pseudomonadati</taxon>
        <taxon>Pseudomonadota</taxon>
        <taxon>Alphaproteobacteria</taxon>
        <taxon>Rhodospirillales</taxon>
        <taxon>Rhodospirillaceae</taxon>
        <taxon>Ferrovibrio</taxon>
    </lineage>
</organism>
<dbReference type="EC" id="5.1.3.13" evidence="3"/>
<dbReference type="EMBL" id="JBHRYJ010000001">
    <property type="protein sequence ID" value="MFC3674789.1"/>
    <property type="molecule type" value="Genomic_DNA"/>
</dbReference>
<evidence type="ECO:0000256" key="4">
    <source>
        <dbReference type="ARBA" id="ARBA00019595"/>
    </source>
</evidence>